<evidence type="ECO:0000259" key="2">
    <source>
        <dbReference type="PROSITE" id="PS51677"/>
    </source>
</evidence>
<dbReference type="GO" id="GO:0016810">
    <property type="term" value="F:hydrolase activity, acting on carbon-nitrogen (but not peptide) bonds"/>
    <property type="evidence" value="ECO:0007669"/>
    <property type="project" value="InterPro"/>
</dbReference>
<dbReference type="EMBL" id="AP019621">
    <property type="protein sequence ID" value="BBJ50600.1"/>
    <property type="molecule type" value="Genomic_DNA"/>
</dbReference>
<dbReference type="Gene3D" id="3.20.20.370">
    <property type="entry name" value="Glycoside hydrolase/deacetylase"/>
    <property type="match status" value="1"/>
</dbReference>
<dbReference type="PROSITE" id="PS51677">
    <property type="entry name" value="NODB"/>
    <property type="match status" value="1"/>
</dbReference>
<feature type="region of interest" description="Disordered" evidence="1">
    <location>
        <begin position="53"/>
        <end position="114"/>
    </location>
</feature>
<dbReference type="InterPro" id="IPR006311">
    <property type="entry name" value="TAT_signal"/>
</dbReference>
<sequence>MVRVTTPAPLPQPDSEPDSATVVVRAAPNRRSALRAGAGLAAAGALATGCSATGAGAHPASASRATGTSHAGSSRAPGIPHAPSSPVSAPAPRAFPRQPAQITHGPRTRPRVALSFHGQGDPAVAEKLLGEAESAGARVTVLAVGTWLDEHPGMARRILDGGHDLGNHTLRHIDINAMSEPDAYAEILGCADRLRRLTGSIGTWFRPSRTSRASPLVERVARRVGYPHVLSYDVDSLDFTSPGAPAVTRQVLGGVRPGSVVSLHFGYADTVAALPALLHELDRRGLRAVTTTELLS</sequence>
<dbReference type="AlphaFoldDB" id="A0A499VCL7"/>
<feature type="compositionally biased region" description="Low complexity" evidence="1">
    <location>
        <begin position="81"/>
        <end position="101"/>
    </location>
</feature>
<organism evidence="3">
    <name type="scientific">Streptomyces avermitilis</name>
    <dbReference type="NCBI Taxonomy" id="33903"/>
    <lineage>
        <taxon>Bacteria</taxon>
        <taxon>Bacillati</taxon>
        <taxon>Actinomycetota</taxon>
        <taxon>Actinomycetes</taxon>
        <taxon>Kitasatosporales</taxon>
        <taxon>Streptomycetaceae</taxon>
        <taxon>Streptomyces</taxon>
    </lineage>
</organism>
<dbReference type="Pfam" id="PF01522">
    <property type="entry name" value="Polysacc_deac_1"/>
    <property type="match status" value="1"/>
</dbReference>
<reference evidence="3" key="1">
    <citation type="submission" date="2019-04" db="EMBL/GenBank/DDBJ databases">
        <title>Draft genome sequences of Streptomyces avermitilis MC3.</title>
        <authorList>
            <person name="Komaki H."/>
            <person name="Tamura T."/>
            <person name="Hosoyama A."/>
        </authorList>
    </citation>
    <scope>NUCLEOTIDE SEQUENCE</scope>
    <source>
        <strain evidence="3">MC3</strain>
    </source>
</reference>
<dbReference type="InterPro" id="IPR002509">
    <property type="entry name" value="NODB_dom"/>
</dbReference>
<dbReference type="CDD" id="cd10917">
    <property type="entry name" value="CE4_NodB_like_6s_7s"/>
    <property type="match status" value="1"/>
</dbReference>
<evidence type="ECO:0000313" key="3">
    <source>
        <dbReference type="EMBL" id="BBJ50600.1"/>
    </source>
</evidence>
<feature type="region of interest" description="Disordered" evidence="1">
    <location>
        <begin position="1"/>
        <end position="20"/>
    </location>
</feature>
<evidence type="ECO:0000256" key="1">
    <source>
        <dbReference type="SAM" id="MobiDB-lite"/>
    </source>
</evidence>
<dbReference type="RefSeq" id="WP_048894314.1">
    <property type="nucleotide sequence ID" value="NZ_BAABTN010000033.1"/>
</dbReference>
<accession>A0A499VCL7</accession>
<gene>
    <name evidence="3" type="ORF">SAVMC3_32290</name>
</gene>
<dbReference type="InterPro" id="IPR050248">
    <property type="entry name" value="Polysacc_deacetylase_ArnD"/>
</dbReference>
<feature type="compositionally biased region" description="Polar residues" evidence="1">
    <location>
        <begin position="63"/>
        <end position="72"/>
    </location>
</feature>
<proteinExistence type="predicted"/>
<feature type="domain" description="NodB homology" evidence="2">
    <location>
        <begin position="110"/>
        <end position="289"/>
    </location>
</feature>
<dbReference type="GO" id="GO:0005975">
    <property type="term" value="P:carbohydrate metabolic process"/>
    <property type="evidence" value="ECO:0007669"/>
    <property type="project" value="InterPro"/>
</dbReference>
<dbReference type="InterPro" id="IPR011330">
    <property type="entry name" value="Glyco_hydro/deAcase_b/a-brl"/>
</dbReference>
<dbReference type="PROSITE" id="PS51318">
    <property type="entry name" value="TAT"/>
    <property type="match status" value="1"/>
</dbReference>
<dbReference type="SUPFAM" id="SSF88713">
    <property type="entry name" value="Glycoside hydrolase/deacetylase"/>
    <property type="match status" value="1"/>
</dbReference>
<protein>
    <submittedName>
        <fullName evidence="3">Polysaccharide deacetylase</fullName>
    </submittedName>
</protein>
<name>A0A499VCL7_STRAX</name>
<dbReference type="PANTHER" id="PTHR10587">
    <property type="entry name" value="GLYCOSYL TRANSFERASE-RELATED"/>
    <property type="match status" value="1"/>
</dbReference>